<feature type="domain" description="CGL160/ATPI" evidence="5">
    <location>
        <begin position="82"/>
        <end position="123"/>
    </location>
</feature>
<evidence type="ECO:0000256" key="3">
    <source>
        <dbReference type="ARBA" id="ARBA00022989"/>
    </source>
</evidence>
<comment type="caution">
    <text evidence="6">The sequence shown here is derived from an EMBL/GenBank/DDBJ whole genome shotgun (WGS) entry which is preliminary data.</text>
</comment>
<accession>A0A445HPB0</accession>
<proteinExistence type="predicted"/>
<evidence type="ECO:0000313" key="6">
    <source>
        <dbReference type="EMBL" id="RZB75591.1"/>
    </source>
</evidence>
<name>A0A445HPB0_GLYSO</name>
<keyword evidence="4" id="KW-0472">Membrane</keyword>
<protein>
    <submittedName>
        <fullName evidence="6">Protein CONSERVED ONLY IN THE GREEN LINEAGE 160, chloroplastic</fullName>
    </submittedName>
</protein>
<comment type="subcellular location">
    <subcellularLocation>
        <location evidence="1">Membrane</location>
        <topology evidence="1">Multi-pass membrane protein</topology>
    </subcellularLocation>
</comment>
<dbReference type="EMBL" id="QZWG01000012">
    <property type="protein sequence ID" value="RZB75591.1"/>
    <property type="molecule type" value="Genomic_DNA"/>
</dbReference>
<gene>
    <name evidence="6" type="ORF">D0Y65_034179</name>
</gene>
<dbReference type="Proteomes" id="UP000289340">
    <property type="component" value="Chromosome 12"/>
</dbReference>
<dbReference type="PANTHER" id="PTHR34118">
    <property type="entry name" value="NF-KAPPA-B INHIBITOR-LIKE PROTEIN-RELATED"/>
    <property type="match status" value="1"/>
</dbReference>
<evidence type="ECO:0000259" key="5">
    <source>
        <dbReference type="Pfam" id="PF24763"/>
    </source>
</evidence>
<dbReference type="Pfam" id="PF24763">
    <property type="entry name" value="CGL160_C"/>
    <property type="match status" value="1"/>
</dbReference>
<dbReference type="InterPro" id="IPR056309">
    <property type="entry name" value="CGL160/ATPI_dom"/>
</dbReference>
<evidence type="ECO:0000256" key="4">
    <source>
        <dbReference type="ARBA" id="ARBA00023136"/>
    </source>
</evidence>
<keyword evidence="2" id="KW-0812">Transmembrane</keyword>
<dbReference type="PANTHER" id="PTHR34118:SF6">
    <property type="entry name" value="PROTEIN CONSERVED ONLY IN THE GREEN LINEAGE 160, CHLOROPLASTIC"/>
    <property type="match status" value="1"/>
</dbReference>
<evidence type="ECO:0000313" key="7">
    <source>
        <dbReference type="Proteomes" id="UP000289340"/>
    </source>
</evidence>
<evidence type="ECO:0000256" key="1">
    <source>
        <dbReference type="ARBA" id="ARBA00004141"/>
    </source>
</evidence>
<keyword evidence="7" id="KW-1185">Reference proteome</keyword>
<evidence type="ECO:0000256" key="2">
    <source>
        <dbReference type="ARBA" id="ARBA00022692"/>
    </source>
</evidence>
<reference evidence="6 7" key="1">
    <citation type="submission" date="2018-09" db="EMBL/GenBank/DDBJ databases">
        <title>A high-quality reference genome of wild soybean provides a powerful tool to mine soybean genomes.</title>
        <authorList>
            <person name="Xie M."/>
            <person name="Chung C.Y.L."/>
            <person name="Li M.-W."/>
            <person name="Wong F.-L."/>
            <person name="Chan T.-F."/>
            <person name="Lam H.-M."/>
        </authorList>
    </citation>
    <scope>NUCLEOTIDE SEQUENCE [LARGE SCALE GENOMIC DNA]</scope>
    <source>
        <strain evidence="7">cv. W05</strain>
        <tissue evidence="6">Hypocotyl of etiolated seedlings</tissue>
    </source>
</reference>
<sequence length="175" mass="19395">MVVVVTQEEPSGFLSVNRVMSLDSLEVDLSKEPAAPINHNAHQQIDAETNVIVSNRVRYKSAPICREQEKWDRATKAAIGGSLKRKLQMFTLGIGGVGLVSAYVSYSPEIAASCPSRILANLHQLDFAPYVSGSYNAQWNAPELLHDKHMLHSSRILGKMEVEESLLGLWLPLHY</sequence>
<dbReference type="GO" id="GO:0016020">
    <property type="term" value="C:membrane"/>
    <property type="evidence" value="ECO:0007669"/>
    <property type="project" value="UniProtKB-SubCell"/>
</dbReference>
<organism evidence="6 7">
    <name type="scientific">Glycine soja</name>
    <name type="common">Wild soybean</name>
    <dbReference type="NCBI Taxonomy" id="3848"/>
    <lineage>
        <taxon>Eukaryota</taxon>
        <taxon>Viridiplantae</taxon>
        <taxon>Streptophyta</taxon>
        <taxon>Embryophyta</taxon>
        <taxon>Tracheophyta</taxon>
        <taxon>Spermatophyta</taxon>
        <taxon>Magnoliopsida</taxon>
        <taxon>eudicotyledons</taxon>
        <taxon>Gunneridae</taxon>
        <taxon>Pentapetalae</taxon>
        <taxon>rosids</taxon>
        <taxon>fabids</taxon>
        <taxon>Fabales</taxon>
        <taxon>Fabaceae</taxon>
        <taxon>Papilionoideae</taxon>
        <taxon>50 kb inversion clade</taxon>
        <taxon>NPAAA clade</taxon>
        <taxon>indigoferoid/millettioid clade</taxon>
        <taxon>Phaseoleae</taxon>
        <taxon>Glycine</taxon>
        <taxon>Glycine subgen. Soja</taxon>
    </lineage>
</organism>
<keyword evidence="3" id="KW-1133">Transmembrane helix</keyword>
<dbReference type="AlphaFoldDB" id="A0A445HPB0"/>